<dbReference type="Proteomes" id="UP000758652">
    <property type="component" value="Unassembled WGS sequence"/>
</dbReference>
<organism evidence="6 7">
    <name type="scientific">Claveliimonas monacensis</name>
    <dbReference type="NCBI Taxonomy" id="2779351"/>
    <lineage>
        <taxon>Bacteria</taxon>
        <taxon>Bacillati</taxon>
        <taxon>Bacillota</taxon>
        <taxon>Clostridia</taxon>
        <taxon>Lachnospirales</taxon>
        <taxon>Lachnospiraceae</taxon>
        <taxon>Claveliimonas</taxon>
    </lineage>
</organism>
<keyword evidence="7" id="KW-1185">Reference proteome</keyword>
<dbReference type="InterPro" id="IPR036890">
    <property type="entry name" value="HATPase_C_sf"/>
</dbReference>
<dbReference type="PANTHER" id="PTHR40448:SF1">
    <property type="entry name" value="TWO-COMPONENT SENSOR HISTIDINE KINASE"/>
    <property type="match status" value="1"/>
</dbReference>
<dbReference type="EMBL" id="JADCKL010000012">
    <property type="protein sequence ID" value="MBE5063965.1"/>
    <property type="molecule type" value="Genomic_DNA"/>
</dbReference>
<keyword evidence="4" id="KW-1133">Transmembrane helix</keyword>
<keyword evidence="1" id="KW-0597">Phosphoprotein</keyword>
<dbReference type="CDD" id="cd16935">
    <property type="entry name" value="HATPase_AgrC-ComD-like"/>
    <property type="match status" value="1"/>
</dbReference>
<protein>
    <submittedName>
        <fullName evidence="6">GHKL domain-containing protein</fullName>
    </submittedName>
</protein>
<dbReference type="Gene3D" id="3.30.565.10">
    <property type="entry name" value="Histidine kinase-like ATPase, C-terminal domain"/>
    <property type="match status" value="1"/>
</dbReference>
<feature type="transmembrane region" description="Helical" evidence="4">
    <location>
        <begin position="182"/>
        <end position="204"/>
    </location>
</feature>
<dbReference type="Pfam" id="PF14501">
    <property type="entry name" value="HATPase_c_5"/>
    <property type="match status" value="1"/>
</dbReference>
<feature type="transmembrane region" description="Helical" evidence="4">
    <location>
        <begin position="113"/>
        <end position="138"/>
    </location>
</feature>
<evidence type="ECO:0000256" key="1">
    <source>
        <dbReference type="ARBA" id="ARBA00022553"/>
    </source>
</evidence>
<feature type="transmembrane region" description="Helical" evidence="4">
    <location>
        <begin position="150"/>
        <end position="170"/>
    </location>
</feature>
<proteinExistence type="predicted"/>
<comment type="caution">
    <text evidence="6">The sequence shown here is derived from an EMBL/GenBank/DDBJ whole genome shotgun (WGS) entry which is preliminary data.</text>
</comment>
<keyword evidence="3" id="KW-0418">Kinase</keyword>
<dbReference type="InterPro" id="IPR032834">
    <property type="entry name" value="NatK-like_C"/>
</dbReference>
<keyword evidence="4" id="KW-0812">Transmembrane</keyword>
<feature type="transmembrane region" description="Helical" evidence="4">
    <location>
        <begin position="35"/>
        <end position="66"/>
    </location>
</feature>
<feature type="domain" description="Sensor histidine kinase NatK-like C-terminal" evidence="5">
    <location>
        <begin position="329"/>
        <end position="430"/>
    </location>
</feature>
<evidence type="ECO:0000259" key="5">
    <source>
        <dbReference type="Pfam" id="PF14501"/>
    </source>
</evidence>
<name>A0ABR9RMI2_9FIRM</name>
<dbReference type="SUPFAM" id="SSF55890">
    <property type="entry name" value="Sporulation response regulatory protein Spo0B"/>
    <property type="match status" value="1"/>
</dbReference>
<evidence type="ECO:0000313" key="7">
    <source>
        <dbReference type="Proteomes" id="UP000758652"/>
    </source>
</evidence>
<dbReference type="SUPFAM" id="SSF55874">
    <property type="entry name" value="ATPase domain of HSP90 chaperone/DNA topoisomerase II/histidine kinase"/>
    <property type="match status" value="1"/>
</dbReference>
<keyword evidence="4" id="KW-0472">Membrane</keyword>
<sequence>MQILPYFLSVFSYLLPICCFLPFKLKLRQKAVLFVILLINMLLIGFVLGNIGVILLIISTCVYIAILNPNRLMNICVFIATYLFCVLWDNLYSLLWDTFIYPITDLQAHFMYYVIYIISYIALLGCICPVIGRLLHFVIQKIHAGLSKQLLLLIATNLGSCLFIFLFNIVIGECIGYSRSIITFNCILFACYFVISTILIVNIIKAHMEKVDMDMRRDTYNRLQEYTNQIESMYSSLRSFKHDFSNIMLSMSGYIEANDMDGLREYFDKEILPLGKKITKNTSHMNQLMNIKNTELKSILSSKLLYAVELNINVCIEMTDEITSLPIDTLDLCRIIGIFLDNAIEATTETEQPSIRFALINLDTEYIFIISNTFLEKGIPYATLAKPNVSTKGANRGIGLYNAHEIISKYNHVFLDTEIQDDIFTQRLHISKQSS</sequence>
<keyword evidence="2" id="KW-0808">Transferase</keyword>
<dbReference type="PANTHER" id="PTHR40448">
    <property type="entry name" value="TWO-COMPONENT SENSOR HISTIDINE KINASE"/>
    <property type="match status" value="1"/>
</dbReference>
<evidence type="ECO:0000313" key="6">
    <source>
        <dbReference type="EMBL" id="MBE5063965.1"/>
    </source>
</evidence>
<evidence type="ECO:0000256" key="2">
    <source>
        <dbReference type="ARBA" id="ARBA00022679"/>
    </source>
</evidence>
<reference evidence="6 7" key="1">
    <citation type="submission" date="2020-10" db="EMBL/GenBank/DDBJ databases">
        <title>ChiBAC.</title>
        <authorList>
            <person name="Zenner C."/>
            <person name="Hitch T.C.A."/>
            <person name="Clavel T."/>
        </authorList>
    </citation>
    <scope>NUCLEOTIDE SEQUENCE [LARGE SCALE GENOMIC DNA]</scope>
    <source>
        <strain evidence="6 7">DSM 108991</strain>
    </source>
</reference>
<gene>
    <name evidence="6" type="ORF">INF30_11945</name>
</gene>
<feature type="transmembrane region" description="Helical" evidence="4">
    <location>
        <begin position="72"/>
        <end position="92"/>
    </location>
</feature>
<dbReference type="InterPro" id="IPR016120">
    <property type="entry name" value="Sig_transdc_His_kin_SpoOB"/>
</dbReference>
<evidence type="ECO:0000256" key="4">
    <source>
        <dbReference type="SAM" id="Phobius"/>
    </source>
</evidence>
<feature type="transmembrane region" description="Helical" evidence="4">
    <location>
        <begin position="6"/>
        <end position="23"/>
    </location>
</feature>
<evidence type="ECO:0000256" key="3">
    <source>
        <dbReference type="ARBA" id="ARBA00022777"/>
    </source>
</evidence>
<accession>A0ABR9RMI2</accession>